<dbReference type="EMBL" id="VCLA01000205">
    <property type="protein sequence ID" value="MQT05593.1"/>
    <property type="molecule type" value="Genomic_DNA"/>
</dbReference>
<feature type="domain" description="BACON" evidence="2">
    <location>
        <begin position="245"/>
        <end position="317"/>
    </location>
</feature>
<gene>
    <name evidence="3" type="ORF">FF041_37535</name>
</gene>
<organism evidence="3 4">
    <name type="scientific">Streptomyces jumonjinensis</name>
    <dbReference type="NCBI Taxonomy" id="1945"/>
    <lineage>
        <taxon>Bacteria</taxon>
        <taxon>Bacillati</taxon>
        <taxon>Actinomycetota</taxon>
        <taxon>Actinomycetes</taxon>
        <taxon>Kitasatosporales</taxon>
        <taxon>Streptomycetaceae</taxon>
        <taxon>Streptomyces</taxon>
    </lineage>
</organism>
<accession>A0A646KTN6</accession>
<reference evidence="3 4" key="1">
    <citation type="submission" date="2019-05" db="EMBL/GenBank/DDBJ databases">
        <title>Comparative genomics and metabolomics analyses of clavulanic acid producing Streptomyces species provides insight into specialized metabolism and evolution of beta-lactam biosynthetic gene clusters.</title>
        <authorList>
            <person name="Moore M.A."/>
            <person name="Cruz-Morales P."/>
            <person name="Barona Gomez F."/>
            <person name="Kapil T."/>
        </authorList>
    </citation>
    <scope>NUCLEOTIDE SEQUENCE [LARGE SCALE GENOMIC DNA]</scope>
    <source>
        <strain evidence="3 4">NRRL 5741</strain>
    </source>
</reference>
<evidence type="ECO:0000256" key="1">
    <source>
        <dbReference type="SAM" id="MobiDB-lite"/>
    </source>
</evidence>
<evidence type="ECO:0000313" key="4">
    <source>
        <dbReference type="Proteomes" id="UP000419138"/>
    </source>
</evidence>
<sequence>MRHGLGPAEVAAVIGVAQPAARELLAAAACEVERTRAALAVAAGGNCPLVARLAGEGRAPLSAAPRNELVRHVDDCPRCRRAAEHAGAGGPWPGSAVTPHTLPLLRAPRAAVFLAMRHSRRVTGPRFGPAGFPLDPKDHAARRDRLRARAVTTTVVATVVAAPVLALWAAYRGAPLTGEGRHGGASVSAPETEERKGPYDRFEHTGRSGTDRGTRFTAGARVPGAPAGAVATGPPSARPGKPGPGRLTVEAEPFGDTTAITLRASGGSPVQWSMWTDAAWLSLSRTSGVLRPGEVTVVRVMVDTAREPEGKWAGRVGVDPSGAVVAIEGQGPAAVTARPSSPSPSASAPLPASSPPETSAPVSPTPTETSPVFPTPLSPSP</sequence>
<dbReference type="AlphaFoldDB" id="A0A646KTN6"/>
<dbReference type="InterPro" id="IPR024361">
    <property type="entry name" value="BACON"/>
</dbReference>
<feature type="region of interest" description="Disordered" evidence="1">
    <location>
        <begin position="178"/>
        <end position="217"/>
    </location>
</feature>
<proteinExistence type="predicted"/>
<keyword evidence="4" id="KW-1185">Reference proteome</keyword>
<evidence type="ECO:0000259" key="2">
    <source>
        <dbReference type="Pfam" id="PF19190"/>
    </source>
</evidence>
<comment type="caution">
    <text evidence="3">The sequence shown here is derived from an EMBL/GenBank/DDBJ whole genome shotgun (WGS) entry which is preliminary data.</text>
</comment>
<dbReference type="Proteomes" id="UP000419138">
    <property type="component" value="Unassembled WGS sequence"/>
</dbReference>
<feature type="compositionally biased region" description="Basic and acidic residues" evidence="1">
    <location>
        <begin position="192"/>
        <end position="214"/>
    </location>
</feature>
<name>A0A646KTN6_STRJU</name>
<dbReference type="OrthoDB" id="3492533at2"/>
<feature type="compositionally biased region" description="Low complexity" evidence="1">
    <location>
        <begin position="332"/>
        <end position="372"/>
    </location>
</feature>
<evidence type="ECO:0000313" key="3">
    <source>
        <dbReference type="EMBL" id="MQT05593.1"/>
    </source>
</evidence>
<protein>
    <recommendedName>
        <fullName evidence="2">BACON domain-containing protein</fullName>
    </recommendedName>
</protein>
<feature type="region of interest" description="Disordered" evidence="1">
    <location>
        <begin position="330"/>
        <end position="381"/>
    </location>
</feature>
<dbReference type="Pfam" id="PF19190">
    <property type="entry name" value="BACON_2"/>
    <property type="match status" value="1"/>
</dbReference>